<name>I8ADR3_ASPO3</name>
<dbReference type="OrthoDB" id="2789670at2759"/>
<dbReference type="Proteomes" id="UP000002812">
    <property type="component" value="Unassembled WGS sequence"/>
</dbReference>
<dbReference type="GO" id="GO:0005506">
    <property type="term" value="F:iron ion binding"/>
    <property type="evidence" value="ECO:0007669"/>
    <property type="project" value="InterPro"/>
</dbReference>
<sequence length="100" mass="11299">MPFQFLQSLDEMLFTNIDITGSILALIFQHLAKDQAMQKKLRAEISAHRAQPGYTVGDYISKQNTLLHFSLLESIRVTPAMSPSALGDSTFLLTRQRSWT</sequence>
<dbReference type="SUPFAM" id="SSF48264">
    <property type="entry name" value="Cytochrome P450"/>
    <property type="match status" value="1"/>
</dbReference>
<dbReference type="InterPro" id="IPR036396">
    <property type="entry name" value="Cyt_P450_sf"/>
</dbReference>
<evidence type="ECO:0000313" key="2">
    <source>
        <dbReference type="Proteomes" id="UP000002812"/>
    </source>
</evidence>
<dbReference type="Gene3D" id="1.10.630.10">
    <property type="entry name" value="Cytochrome P450"/>
    <property type="match status" value="1"/>
</dbReference>
<reference evidence="1 2" key="1">
    <citation type="journal article" date="2012" name="Eukaryot. Cell">
        <title>Draft genome sequence of Aspergillus oryzae strain 3.042.</title>
        <authorList>
            <person name="Zhao G."/>
            <person name="Yao Y."/>
            <person name="Qi W."/>
            <person name="Wang C."/>
            <person name="Hou L."/>
            <person name="Zeng B."/>
            <person name="Cao X."/>
        </authorList>
    </citation>
    <scope>NUCLEOTIDE SEQUENCE [LARGE SCALE GENOMIC DNA]</scope>
    <source>
        <strain evidence="1 2">3.042</strain>
    </source>
</reference>
<dbReference type="AlphaFoldDB" id="I8ADR3"/>
<dbReference type="HOGENOM" id="CLU_2305483_0_0_1"/>
<dbReference type="GO" id="GO:0016705">
    <property type="term" value="F:oxidoreductase activity, acting on paired donors, with incorporation or reduction of molecular oxygen"/>
    <property type="evidence" value="ECO:0007669"/>
    <property type="project" value="InterPro"/>
</dbReference>
<evidence type="ECO:0000313" key="1">
    <source>
        <dbReference type="EMBL" id="EIT83404.1"/>
    </source>
</evidence>
<accession>I8ADR3</accession>
<dbReference type="EMBL" id="AKHY01000013">
    <property type="protein sequence ID" value="EIT83404.1"/>
    <property type="molecule type" value="Genomic_DNA"/>
</dbReference>
<proteinExistence type="predicted"/>
<reference evidence="2" key="2">
    <citation type="submission" date="2012-06" db="EMBL/GenBank/DDBJ databases">
        <title>Comparative genomic analyses of Aspergillus oryzae 3.042 and A. oryzae RIB40 for soy-sauce fermentation.</title>
        <authorList>
            <person name="Zhao G."/>
            <person name="Hou L."/>
            <person name="Wang C."/>
            <person name="Cao X."/>
        </authorList>
    </citation>
    <scope>NUCLEOTIDE SEQUENCE [LARGE SCALE GENOMIC DNA]</scope>
    <source>
        <strain evidence="2">3.042</strain>
    </source>
</reference>
<dbReference type="GO" id="GO:0004497">
    <property type="term" value="F:monooxygenase activity"/>
    <property type="evidence" value="ECO:0007669"/>
    <property type="project" value="InterPro"/>
</dbReference>
<protein>
    <submittedName>
        <fullName evidence="1">Uncharacterized protein</fullName>
    </submittedName>
</protein>
<comment type="caution">
    <text evidence="1">The sequence shown here is derived from an EMBL/GenBank/DDBJ whole genome shotgun (WGS) entry which is preliminary data.</text>
</comment>
<dbReference type="GO" id="GO:0020037">
    <property type="term" value="F:heme binding"/>
    <property type="evidence" value="ECO:0007669"/>
    <property type="project" value="InterPro"/>
</dbReference>
<organism evidence="1 2">
    <name type="scientific">Aspergillus oryzae (strain 3.042)</name>
    <name type="common">Yellow koji mold</name>
    <dbReference type="NCBI Taxonomy" id="1160506"/>
    <lineage>
        <taxon>Eukaryota</taxon>
        <taxon>Fungi</taxon>
        <taxon>Dikarya</taxon>
        <taxon>Ascomycota</taxon>
        <taxon>Pezizomycotina</taxon>
        <taxon>Eurotiomycetes</taxon>
        <taxon>Eurotiomycetidae</taxon>
        <taxon>Eurotiales</taxon>
        <taxon>Aspergillaceae</taxon>
        <taxon>Aspergillus</taxon>
        <taxon>Aspergillus subgen. Circumdati</taxon>
    </lineage>
</organism>
<gene>
    <name evidence="1" type="ORF">Ao3042_11279</name>
</gene>